<evidence type="ECO:0000256" key="3">
    <source>
        <dbReference type="ARBA" id="ARBA00022692"/>
    </source>
</evidence>
<feature type="domain" description="MacB-like periplasmic core" evidence="9">
    <location>
        <begin position="23"/>
        <end position="230"/>
    </location>
</feature>
<dbReference type="InterPro" id="IPR017800">
    <property type="entry name" value="ADOP"/>
</dbReference>
<dbReference type="AlphaFoldDB" id="A0AAU7Z612"/>
<evidence type="ECO:0000256" key="7">
    <source>
        <dbReference type="SAM" id="Phobius"/>
    </source>
</evidence>
<feature type="transmembrane region" description="Helical" evidence="7">
    <location>
        <begin position="359"/>
        <end position="386"/>
    </location>
</feature>
<dbReference type="EMBL" id="CP132938">
    <property type="protein sequence ID" value="XCB24176.1"/>
    <property type="molecule type" value="Genomic_DNA"/>
</dbReference>
<dbReference type="PROSITE" id="PS51257">
    <property type="entry name" value="PROKAR_LIPOPROTEIN"/>
    <property type="match status" value="1"/>
</dbReference>
<dbReference type="GO" id="GO:0022857">
    <property type="term" value="F:transmembrane transporter activity"/>
    <property type="evidence" value="ECO:0007669"/>
    <property type="project" value="TreeGrafter"/>
</dbReference>
<gene>
    <name evidence="10" type="ORF">RBB81_09695</name>
</gene>
<dbReference type="Pfam" id="PF12704">
    <property type="entry name" value="MacB_PCD"/>
    <property type="match status" value="2"/>
</dbReference>
<dbReference type="InterPro" id="IPR003838">
    <property type="entry name" value="ABC3_permease_C"/>
</dbReference>
<name>A0AAU7Z612_9BACT</name>
<evidence type="ECO:0000313" key="10">
    <source>
        <dbReference type="EMBL" id="XCB24176.1"/>
    </source>
</evidence>
<feature type="transmembrane region" description="Helical" evidence="7">
    <location>
        <begin position="686"/>
        <end position="714"/>
    </location>
</feature>
<evidence type="ECO:0000256" key="2">
    <source>
        <dbReference type="ARBA" id="ARBA00022475"/>
    </source>
</evidence>
<feature type="domain" description="MacB-like periplasmic core" evidence="9">
    <location>
        <begin position="431"/>
        <end position="641"/>
    </location>
</feature>
<feature type="transmembrane region" description="Helical" evidence="7">
    <location>
        <begin position="778"/>
        <end position="797"/>
    </location>
</feature>
<feature type="transmembrane region" description="Helical" evidence="7">
    <location>
        <begin position="734"/>
        <end position="758"/>
    </location>
</feature>
<feature type="domain" description="ABC3 transporter permease C-terminal" evidence="8">
    <location>
        <begin position="694"/>
        <end position="805"/>
    </location>
</feature>
<dbReference type="NCBIfam" id="TIGR03434">
    <property type="entry name" value="ADOP"/>
    <property type="match status" value="1"/>
</dbReference>
<dbReference type="RefSeq" id="WP_353073545.1">
    <property type="nucleotide sequence ID" value="NZ_CP132938.1"/>
</dbReference>
<dbReference type="PANTHER" id="PTHR30572:SF4">
    <property type="entry name" value="ABC TRANSPORTER PERMEASE YTRF"/>
    <property type="match status" value="1"/>
</dbReference>
<evidence type="ECO:0000256" key="5">
    <source>
        <dbReference type="ARBA" id="ARBA00023136"/>
    </source>
</evidence>
<keyword evidence="5 7" id="KW-0472">Membrane</keyword>
<dbReference type="Pfam" id="PF02687">
    <property type="entry name" value="FtsX"/>
    <property type="match status" value="2"/>
</dbReference>
<dbReference type="KEGG" id="tgi:RBB81_09695"/>
<sequence>MRSLVQDLRYALRQLLKSPGFAATAILSLACGIAATSAVFSVVWGVVMNPYPYAAPDRMVHFALGGATAGGYYPVQLTSTQWQQLRQVPAIEDTILLSFKRMTITGSDLPEDVQGSQMSANSFNFFGVPALLGRELLPSDAIDGHDPQPVVVLSYKFWQRRFNGDPTIIGKIIQLDHQPYSVVGVTAKRFTWSDADVYLPMKIVPGTDSNEVEARLKPGVSHHLAEQQMQGLITQFEKETPRNFPVNPGPLTVIGLNDQFMKAIGPSLALLFGAVLLLLAIGCGNVSILLLARGVAREHEFAVRAAIGASRVRIVRQLLTEALLLSITGAALGVLLAYKLLAGIVALLPEYSFPHEAAFAINLPVLCFSVTVALLTGILFGLWPALRLSRPDVREAMQTGTRKVAGTVSGRTLHNALIAGQIALTLLLLSAAGAAVQSFLKLAHTRLGYDPHHTMSIGIPLRESAYSTLTARLAYVELLRNKVAEIPGVNMVAISANATPPNNGLNTPIELLGQPSSQDRTARLNFVSEGYFPLLKISLLQGRLWTEAENHNANTVAIINQTLAHKYFPNGDAIGHSIQMVALKNAPPYVTTQPHAGDWLQIIGVIEDKLDDGLKNPVVPEAFVPYPLAMWQYTQFLVRTDGSPTAMLHTIAQQIASIDHDQQIGAQVRDLDHWISTQPEYAQGQLLSWLFAGFAVLALLLAAVGLYSVVSYTVSQRTNEFGIRMALGAPRSSVLELVVRSATTSVGIGVALGVLLTILLQKGLAHWATSTDQSAGPLLIAVAILASVVLVASGIPARRATQVEPMEALRYE</sequence>
<keyword evidence="4 7" id="KW-1133">Transmembrane helix</keyword>
<dbReference type="InterPro" id="IPR050250">
    <property type="entry name" value="Macrolide_Exporter_MacB"/>
</dbReference>
<reference evidence="10" key="2">
    <citation type="journal article" date="2024" name="Environ. Microbiol.">
        <title>Genome analysis and description of Tunturibacter gen. nov. expands the diversity of Terriglobia in tundra soils.</title>
        <authorList>
            <person name="Messyasz A."/>
            <person name="Mannisto M.K."/>
            <person name="Kerkhof L.J."/>
            <person name="Haggblom M.M."/>
        </authorList>
    </citation>
    <scope>NUCLEOTIDE SEQUENCE</scope>
    <source>
        <strain evidence="10">M8UP39</strain>
    </source>
</reference>
<feature type="domain" description="ABC3 transporter permease C-terminal" evidence="8">
    <location>
        <begin position="274"/>
        <end position="390"/>
    </location>
</feature>
<evidence type="ECO:0000256" key="6">
    <source>
        <dbReference type="ARBA" id="ARBA00038076"/>
    </source>
</evidence>
<comment type="subcellular location">
    <subcellularLocation>
        <location evidence="1">Cell membrane</location>
        <topology evidence="1">Multi-pass membrane protein</topology>
    </subcellularLocation>
</comment>
<reference evidence="10" key="1">
    <citation type="submission" date="2023-08" db="EMBL/GenBank/DDBJ databases">
        <authorList>
            <person name="Messyasz A."/>
            <person name="Mannisto M.K."/>
            <person name="Kerkhof L.J."/>
            <person name="Haggblom M."/>
        </authorList>
    </citation>
    <scope>NUCLEOTIDE SEQUENCE</scope>
    <source>
        <strain evidence="10">M8UP39</strain>
    </source>
</reference>
<dbReference type="PANTHER" id="PTHR30572">
    <property type="entry name" value="MEMBRANE COMPONENT OF TRANSPORTER-RELATED"/>
    <property type="match status" value="1"/>
</dbReference>
<accession>A0AAU7Z612</accession>
<evidence type="ECO:0000259" key="8">
    <source>
        <dbReference type="Pfam" id="PF02687"/>
    </source>
</evidence>
<keyword evidence="2" id="KW-1003">Cell membrane</keyword>
<dbReference type="InterPro" id="IPR025857">
    <property type="entry name" value="MacB_PCD"/>
</dbReference>
<evidence type="ECO:0000256" key="1">
    <source>
        <dbReference type="ARBA" id="ARBA00004651"/>
    </source>
</evidence>
<keyword evidence="3 7" id="KW-0812">Transmembrane</keyword>
<feature type="transmembrane region" description="Helical" evidence="7">
    <location>
        <begin position="416"/>
        <end position="436"/>
    </location>
</feature>
<evidence type="ECO:0000256" key="4">
    <source>
        <dbReference type="ARBA" id="ARBA00022989"/>
    </source>
</evidence>
<feature type="transmembrane region" description="Helical" evidence="7">
    <location>
        <begin position="268"/>
        <end position="292"/>
    </location>
</feature>
<comment type="similarity">
    <text evidence="6">Belongs to the ABC-4 integral membrane protein family.</text>
</comment>
<feature type="transmembrane region" description="Helical" evidence="7">
    <location>
        <begin position="323"/>
        <end position="347"/>
    </location>
</feature>
<feature type="transmembrane region" description="Helical" evidence="7">
    <location>
        <begin position="21"/>
        <end position="47"/>
    </location>
</feature>
<proteinExistence type="inferred from homology"/>
<dbReference type="GO" id="GO:0005886">
    <property type="term" value="C:plasma membrane"/>
    <property type="evidence" value="ECO:0007669"/>
    <property type="project" value="UniProtKB-SubCell"/>
</dbReference>
<protein>
    <submittedName>
        <fullName evidence="10">ABC transporter permease</fullName>
    </submittedName>
</protein>
<organism evidence="10">
    <name type="scientific">Tunturiibacter gelidiferens</name>
    <dbReference type="NCBI Taxonomy" id="3069689"/>
    <lineage>
        <taxon>Bacteria</taxon>
        <taxon>Pseudomonadati</taxon>
        <taxon>Acidobacteriota</taxon>
        <taxon>Terriglobia</taxon>
        <taxon>Terriglobales</taxon>
        <taxon>Acidobacteriaceae</taxon>
        <taxon>Tunturiibacter</taxon>
    </lineage>
</organism>
<evidence type="ECO:0000259" key="9">
    <source>
        <dbReference type="Pfam" id="PF12704"/>
    </source>
</evidence>